<reference evidence="2" key="1">
    <citation type="submission" date="2021-02" db="EMBL/GenBank/DDBJ databases">
        <title>First Annotated Genome of the Yellow-green Alga Tribonema minus.</title>
        <authorList>
            <person name="Mahan K.M."/>
        </authorList>
    </citation>
    <scope>NUCLEOTIDE SEQUENCE</scope>
    <source>
        <strain evidence="2">UTEX B ZZ1240</strain>
    </source>
</reference>
<comment type="caution">
    <text evidence="2">The sequence shown here is derived from an EMBL/GenBank/DDBJ whole genome shotgun (WGS) entry which is preliminary data.</text>
</comment>
<gene>
    <name evidence="2" type="ORF">JKP88DRAFT_301458</name>
</gene>
<sequence>MVPLHLLLQGPVIEQLPAGLVTSFPIWMLDPDTSKLSRVPDQADGSQSWVEPRSCAALWVPEGSTVPTATVGVAMLVKDGRPRYLFPHLDTVDGRPRYLFPHLDPRPSLDGRPRYLFPHLDTVVARGGRAWRNRGVASVALAHSWQQFAHVPVQDLSLSAYVGAPVPQEEGDGEGGQGGGEGEGGAKTDAWHAVAEGVEVEAAVLQLMGVIADPPAELNDGISILVAPVKGAAPFPLPPDGSKIRVFLSDYPAPVRLLEVETTRGAQLEVRVERVASAAKSEYLPDIYRPLYC</sequence>
<dbReference type="AlphaFoldDB" id="A0A836CL77"/>
<name>A0A836CL77_9STRA</name>
<proteinExistence type="predicted"/>
<protein>
    <submittedName>
        <fullName evidence="2">Uncharacterized protein</fullName>
    </submittedName>
</protein>
<dbReference type="Proteomes" id="UP000664859">
    <property type="component" value="Unassembled WGS sequence"/>
</dbReference>
<evidence type="ECO:0000256" key="1">
    <source>
        <dbReference type="SAM" id="MobiDB-lite"/>
    </source>
</evidence>
<feature type="region of interest" description="Disordered" evidence="1">
    <location>
        <begin position="165"/>
        <end position="187"/>
    </location>
</feature>
<accession>A0A836CL77</accession>
<feature type="compositionally biased region" description="Gly residues" evidence="1">
    <location>
        <begin position="174"/>
        <end position="183"/>
    </location>
</feature>
<keyword evidence="3" id="KW-1185">Reference proteome</keyword>
<dbReference type="EMBL" id="JAFCMP010000048">
    <property type="protein sequence ID" value="KAG5189504.1"/>
    <property type="molecule type" value="Genomic_DNA"/>
</dbReference>
<dbReference type="OrthoDB" id="10262585at2759"/>
<evidence type="ECO:0000313" key="3">
    <source>
        <dbReference type="Proteomes" id="UP000664859"/>
    </source>
</evidence>
<organism evidence="2 3">
    <name type="scientific">Tribonema minus</name>
    <dbReference type="NCBI Taxonomy" id="303371"/>
    <lineage>
        <taxon>Eukaryota</taxon>
        <taxon>Sar</taxon>
        <taxon>Stramenopiles</taxon>
        <taxon>Ochrophyta</taxon>
        <taxon>PX clade</taxon>
        <taxon>Xanthophyceae</taxon>
        <taxon>Tribonematales</taxon>
        <taxon>Tribonemataceae</taxon>
        <taxon>Tribonema</taxon>
    </lineage>
</organism>
<evidence type="ECO:0000313" key="2">
    <source>
        <dbReference type="EMBL" id="KAG5189504.1"/>
    </source>
</evidence>